<name>A0A1R2BAK6_9CILI</name>
<evidence type="ECO:0000256" key="1">
    <source>
        <dbReference type="SAM" id="Coils"/>
    </source>
</evidence>
<accession>A0A1R2BAK6</accession>
<dbReference type="AlphaFoldDB" id="A0A1R2BAK6"/>
<organism evidence="2 3">
    <name type="scientific">Stentor coeruleus</name>
    <dbReference type="NCBI Taxonomy" id="5963"/>
    <lineage>
        <taxon>Eukaryota</taxon>
        <taxon>Sar</taxon>
        <taxon>Alveolata</taxon>
        <taxon>Ciliophora</taxon>
        <taxon>Postciliodesmatophora</taxon>
        <taxon>Heterotrichea</taxon>
        <taxon>Heterotrichida</taxon>
        <taxon>Stentoridae</taxon>
        <taxon>Stentor</taxon>
    </lineage>
</organism>
<reference evidence="2 3" key="1">
    <citation type="submission" date="2016-11" db="EMBL/GenBank/DDBJ databases">
        <title>The macronuclear genome of Stentor coeruleus: a giant cell with tiny introns.</title>
        <authorList>
            <person name="Slabodnick M."/>
            <person name="Ruby J.G."/>
            <person name="Reiff S.B."/>
            <person name="Swart E.C."/>
            <person name="Gosai S."/>
            <person name="Prabakaran S."/>
            <person name="Witkowska E."/>
            <person name="Larue G.E."/>
            <person name="Fisher S."/>
            <person name="Freeman R.M."/>
            <person name="Gunawardena J."/>
            <person name="Chu W."/>
            <person name="Stover N.A."/>
            <person name="Gregory B.D."/>
            <person name="Nowacki M."/>
            <person name="Derisi J."/>
            <person name="Roy S.W."/>
            <person name="Marshall W.F."/>
            <person name="Sood P."/>
        </authorList>
    </citation>
    <scope>NUCLEOTIDE SEQUENCE [LARGE SCALE GENOMIC DNA]</scope>
    <source>
        <strain evidence="2">WM001</strain>
    </source>
</reference>
<feature type="coiled-coil region" evidence="1">
    <location>
        <begin position="209"/>
        <end position="236"/>
    </location>
</feature>
<keyword evidence="1" id="KW-0175">Coiled coil</keyword>
<feature type="coiled-coil region" evidence="1">
    <location>
        <begin position="105"/>
        <end position="177"/>
    </location>
</feature>
<dbReference type="EMBL" id="MPUH01000801">
    <property type="protein sequence ID" value="OMJ73715.1"/>
    <property type="molecule type" value="Genomic_DNA"/>
</dbReference>
<evidence type="ECO:0000313" key="3">
    <source>
        <dbReference type="Proteomes" id="UP000187209"/>
    </source>
</evidence>
<evidence type="ECO:0000313" key="2">
    <source>
        <dbReference type="EMBL" id="OMJ73715.1"/>
    </source>
</evidence>
<dbReference type="Proteomes" id="UP000187209">
    <property type="component" value="Unassembled WGS sequence"/>
</dbReference>
<proteinExistence type="predicted"/>
<gene>
    <name evidence="2" type="ORF">SteCoe_27528</name>
</gene>
<comment type="caution">
    <text evidence="2">The sequence shown here is derived from an EMBL/GenBank/DDBJ whole genome shotgun (WGS) entry which is preliminary data.</text>
</comment>
<sequence>MGCLLSKDAESQPLIERFNYAVSEKCELLENIQTMKSGQRTLKKYLGIQDNPESTKESISSSDLMTKLKSISATIKSLNYSDISEEPQYQEAFSILNDAFEDGFLEKIKEEVKEQRENIKFLNTKCKESMRIMQGLGKPNTTFEDISNKKKLLEIENNNLNEKLLKLKNEIIEVRDYINMMKRRRIKRRFTVVTLPPSRQLLKNKIMMKNELIKKIEMFKAEQEKFEKALEEKRSKLEYSPRGSDINQLFRFSTIGPRNSRLSIEKKATTGLEELYDKVS</sequence>
<keyword evidence="3" id="KW-1185">Reference proteome</keyword>
<protein>
    <submittedName>
        <fullName evidence="2">Uncharacterized protein</fullName>
    </submittedName>
</protein>